<keyword evidence="6 18" id="KW-0479">Metal-binding</keyword>
<feature type="disulfide bond" evidence="21">
    <location>
        <begin position="183"/>
        <end position="196"/>
    </location>
</feature>
<feature type="disulfide bond" evidence="21">
    <location>
        <begin position="254"/>
        <end position="268"/>
    </location>
</feature>
<feature type="domain" description="Transferrin-like" evidence="23">
    <location>
        <begin position="21"/>
        <end position="354"/>
    </location>
</feature>
<dbReference type="PROSITE" id="PS00207">
    <property type="entry name" value="TRANSFERRIN_LIKE_3"/>
    <property type="match status" value="1"/>
</dbReference>
<evidence type="ECO:0000256" key="16">
    <source>
        <dbReference type="ARBA" id="ARBA00054140"/>
    </source>
</evidence>
<feature type="disulfide bond" evidence="21">
    <location>
        <begin position="376"/>
        <end position="394"/>
    </location>
</feature>
<feature type="binding site" evidence="20">
    <location>
        <position position="76"/>
    </location>
    <ligand>
        <name>Fe(3+)</name>
        <dbReference type="ChEBI" id="CHEBI:29034"/>
        <label>1</label>
    </ligand>
</feature>
<evidence type="ECO:0000256" key="5">
    <source>
        <dbReference type="ARBA" id="ARBA00022622"/>
    </source>
</evidence>
<feature type="binding site" evidence="20">
    <location>
        <position position="418"/>
    </location>
    <ligand>
        <name>Fe(3+)</name>
        <dbReference type="ChEBI" id="CHEBI:29034"/>
        <label>1</label>
    </ligand>
</feature>
<evidence type="ECO:0000256" key="21">
    <source>
        <dbReference type="PIRSR" id="PIRSR002549-4"/>
    </source>
</evidence>
<evidence type="ECO:0000256" key="8">
    <source>
        <dbReference type="ARBA" id="ARBA00022737"/>
    </source>
</evidence>
<dbReference type="AlphaFoldDB" id="A0A6P8S6X6"/>
<feature type="binding site" evidence="20">
    <location>
        <position position="552"/>
    </location>
    <ligand>
        <name>Fe(3+)</name>
        <dbReference type="ChEBI" id="CHEBI:29034"/>
        <label>2</label>
    </ligand>
</feature>
<evidence type="ECO:0000256" key="6">
    <source>
        <dbReference type="ARBA" id="ARBA00022723"/>
    </source>
</evidence>
<accession>A0A6P8S6X6</accession>
<comment type="subcellular location">
    <subcellularLocation>
        <location evidence="1">Cell membrane</location>
        <topology evidence="1">Lipid-anchor</topology>
        <topology evidence="1">GPI-anchor</topology>
    </subcellularLocation>
</comment>
<dbReference type="Proteomes" id="UP000515159">
    <property type="component" value="Chromosome 9"/>
</dbReference>
<dbReference type="GO" id="GO:0046872">
    <property type="term" value="F:metal ion binding"/>
    <property type="evidence" value="ECO:0007669"/>
    <property type="project" value="UniProtKB-KW"/>
</dbReference>
<feature type="binding site" evidence="20">
    <location>
        <position position="447"/>
    </location>
    <ligand>
        <name>Fe(3+)</name>
        <dbReference type="ChEBI" id="CHEBI:29034"/>
        <label>1</label>
    </ligand>
</feature>
<dbReference type="InterPro" id="IPR016357">
    <property type="entry name" value="Transferrin"/>
</dbReference>
<feature type="binding site" evidence="19">
    <location>
        <position position="481"/>
    </location>
    <ligand>
        <name>hydrogencarbonate</name>
        <dbReference type="ChEBI" id="CHEBI:17544"/>
        <label>1</label>
    </ligand>
</feature>
<dbReference type="GO" id="GO:0005886">
    <property type="term" value="C:plasma membrane"/>
    <property type="evidence" value="ECO:0007669"/>
    <property type="project" value="UniProtKB-SubCell"/>
</dbReference>
<proteinExistence type="inferred from homology"/>
<reference evidence="25" key="1">
    <citation type="submission" date="2025-08" db="UniProtKB">
        <authorList>
            <consortium name="RefSeq"/>
        </authorList>
    </citation>
    <scope>IDENTIFICATION</scope>
</reference>
<feature type="domain" description="Transferrin-like" evidence="23">
    <location>
        <begin position="363"/>
        <end position="701"/>
    </location>
</feature>
<keyword evidence="24" id="KW-1185">Reference proteome</keyword>
<evidence type="ECO:0000256" key="14">
    <source>
        <dbReference type="ARBA" id="ARBA00023180"/>
    </source>
</evidence>
<feature type="disulfide bond" evidence="21">
    <location>
        <begin position="24"/>
        <end position="61"/>
    </location>
</feature>
<feature type="disulfide bond" evidence="21">
    <location>
        <begin position="514"/>
        <end position="531"/>
    </location>
</feature>
<keyword evidence="14" id="KW-0325">Glycoprotein</keyword>
<name>A0A6P8S6X6_GEOSA</name>
<dbReference type="CTD" id="4241"/>
<dbReference type="PROSITE" id="PS00206">
    <property type="entry name" value="TRANSFERRIN_LIKE_2"/>
    <property type="match status" value="2"/>
</dbReference>
<evidence type="ECO:0000256" key="9">
    <source>
        <dbReference type="ARBA" id="ARBA00022833"/>
    </source>
</evidence>
<evidence type="ECO:0000313" key="25">
    <source>
        <dbReference type="RefSeq" id="XP_033814105.1"/>
    </source>
</evidence>
<evidence type="ECO:0000313" key="24">
    <source>
        <dbReference type="Proteomes" id="UP000515159"/>
    </source>
</evidence>
<dbReference type="FunCoup" id="A0A6P8S6X6">
    <property type="interactions" value="362"/>
</dbReference>
<keyword evidence="7 22" id="KW-0732">Signal</keyword>
<evidence type="ECO:0000256" key="12">
    <source>
        <dbReference type="ARBA" id="ARBA00023136"/>
    </source>
</evidence>
<dbReference type="CDD" id="cd13529">
    <property type="entry name" value="PBP2_transferrin"/>
    <property type="match status" value="2"/>
</dbReference>
<feature type="signal peptide" evidence="22">
    <location>
        <begin position="1"/>
        <end position="19"/>
    </location>
</feature>
<keyword evidence="11 18" id="KW-0406">Ion transport</keyword>
<dbReference type="Pfam" id="PF00405">
    <property type="entry name" value="Transferrin"/>
    <property type="match status" value="2"/>
</dbReference>
<dbReference type="GO" id="GO:0098552">
    <property type="term" value="C:side of membrane"/>
    <property type="evidence" value="ECO:0007669"/>
    <property type="project" value="UniProtKB-KW"/>
</dbReference>
<dbReference type="FunFam" id="3.40.190.10:FF:000108">
    <property type="entry name" value="melanotransferrin"/>
    <property type="match status" value="2"/>
</dbReference>
<dbReference type="SMART" id="SM00094">
    <property type="entry name" value="TR_FER"/>
    <property type="match status" value="2"/>
</dbReference>
<feature type="disulfide bond" evidence="21">
    <location>
        <begin position="528"/>
        <end position="541"/>
    </location>
</feature>
<keyword evidence="8" id="KW-0677">Repeat</keyword>
<feature type="binding site" evidence="19">
    <location>
        <position position="480"/>
    </location>
    <ligand>
        <name>hydrogencarbonate</name>
        <dbReference type="ChEBI" id="CHEBI:17544"/>
        <label>2</label>
    </ligand>
</feature>
<dbReference type="PIRSF" id="PIRSF002549">
    <property type="entry name" value="Transferrin"/>
    <property type="match status" value="1"/>
</dbReference>
<evidence type="ECO:0000256" key="11">
    <source>
        <dbReference type="ARBA" id="ARBA00023065"/>
    </source>
</evidence>
<feature type="binding site" evidence="20">
    <location>
        <position position="621"/>
    </location>
    <ligand>
        <name>Fe(3+)</name>
        <dbReference type="ChEBI" id="CHEBI:29034"/>
        <label>1</label>
    </ligand>
</feature>
<dbReference type="PANTHER" id="PTHR11485:SF21">
    <property type="entry name" value="MELANOTRANSFERRIN"/>
    <property type="match status" value="1"/>
</dbReference>
<dbReference type="InterPro" id="IPR018195">
    <property type="entry name" value="Transferrin_Fe_BS"/>
</dbReference>
<organism evidence="24 25">
    <name type="scientific">Geotrypetes seraphini</name>
    <name type="common">Gaboon caecilian</name>
    <name type="synonym">Caecilia seraphini</name>
    <dbReference type="NCBI Taxonomy" id="260995"/>
    <lineage>
        <taxon>Eukaryota</taxon>
        <taxon>Metazoa</taxon>
        <taxon>Chordata</taxon>
        <taxon>Craniata</taxon>
        <taxon>Vertebrata</taxon>
        <taxon>Euteleostomi</taxon>
        <taxon>Amphibia</taxon>
        <taxon>Gymnophiona</taxon>
        <taxon>Geotrypetes</taxon>
    </lineage>
</organism>
<comment type="similarity">
    <text evidence="18">Belongs to the transferrin family.</text>
</comment>
<dbReference type="SUPFAM" id="SSF53850">
    <property type="entry name" value="Periplasmic binding protein-like II"/>
    <property type="match status" value="2"/>
</dbReference>
<feature type="disulfide bond" evidence="21">
    <location>
        <begin position="472"/>
        <end position="558"/>
    </location>
</feature>
<keyword evidence="15" id="KW-0449">Lipoprotein</keyword>
<feature type="binding site" evidence="20">
    <location>
        <position position="207"/>
    </location>
    <ligand>
        <name>Fe(3+)</name>
        <dbReference type="ChEBI" id="CHEBI:29034"/>
        <label>1</label>
    </ligand>
</feature>
<feature type="binding site" evidence="19">
    <location>
        <position position="474"/>
    </location>
    <ligand>
        <name>hydrogencarbonate</name>
        <dbReference type="ChEBI" id="CHEBI:17544"/>
        <label>1</label>
    </ligand>
</feature>
<evidence type="ECO:0000256" key="19">
    <source>
        <dbReference type="PIRSR" id="PIRSR002549-2"/>
    </source>
</evidence>
<gene>
    <name evidence="25" type="primary">MELTF</name>
</gene>
<feature type="binding site" evidence="19">
    <location>
        <position position="130"/>
    </location>
    <ligand>
        <name>hydrogencarbonate</name>
        <dbReference type="ChEBI" id="CHEBI:17544"/>
        <label>1</label>
    </ligand>
</feature>
<feature type="disulfide bond" evidence="21">
    <location>
        <begin position="170"/>
        <end position="186"/>
    </location>
</feature>
<feature type="disulfide bond" evidence="21">
    <location>
        <begin position="599"/>
        <end position="613"/>
    </location>
</feature>
<evidence type="ECO:0000256" key="10">
    <source>
        <dbReference type="ARBA" id="ARBA00023004"/>
    </source>
</evidence>
<evidence type="ECO:0000256" key="4">
    <source>
        <dbReference type="ARBA" id="ARBA00022496"/>
    </source>
</evidence>
<feature type="binding site" evidence="19">
    <location>
        <position position="137"/>
    </location>
    <ligand>
        <name>hydrogencarbonate</name>
        <dbReference type="ChEBI" id="CHEBI:17544"/>
        <label>1</label>
    </ligand>
</feature>
<feature type="disulfide bond" evidence="21">
    <location>
        <begin position="34"/>
        <end position="52"/>
    </location>
</feature>
<dbReference type="GO" id="GO:0055037">
    <property type="term" value="C:recycling endosome"/>
    <property type="evidence" value="ECO:0007669"/>
    <property type="project" value="TreeGrafter"/>
</dbReference>
<evidence type="ECO:0000256" key="3">
    <source>
        <dbReference type="ARBA" id="ARBA00022475"/>
    </source>
</evidence>
<feature type="chain" id="PRO_5028444874" description="Melanotransferrin" evidence="22">
    <location>
        <begin position="20"/>
        <end position="728"/>
    </location>
</feature>
<sequence>MKVFSWLLLFLVCLHTGFCDIRWCTISEQERKKCDAMKNAFAGANLLPVLACVQGNSSISCAQMISDQKADAVTLDGGMIYQAGKHFNLKPIVGESYGQDLGSSYYAVAVVRKDSTVNINSLKGLKSCHTGMNRTAGWNVPVGYLVDSGRVSAMGCNIAKAVGEFFSQSCVPGAGSTNVTSLCDLCVGDERGQNKCEPGPQEFYSGYSGAFRCLAERAGDVAFVKHNTVFENTDGHNPAIWAQDLQSRDFQLLCQDGSRADVTEWRRCSLARIAAHAAVARSDADALTIFQLLDEGQKQFGAENSTFKMFDSTEYGGKNLLFKDSTTELILIPDQTYEAWLGQEYLRTVKAINCDPSQVPENLRWCTLSTAEIWKCSDMAVAFKNKILNPTIQCISGENTEACMKMIQAKQADAITLDGGDIYKAGNIYGLVPAAGERYFDEQYANYYAVAVVKKSSSNAFTINDLRGKKSCHTGYNRTAGWNIPVSVLISKGFITPKGCDIATAVGEFFSKSCIPGANKIGFPTNLCELCKGDENQKKKCVLGDEEPYFGYGGAFRCLVEDAGDVAFVKYSTVFEYTDGKNPASWAANLKSSDFQLLCPNGARAEVDQYAGCNWAPVPAHAVMVHPDINIHAVFGLLDKAQAFFGYGSNDTFAMFKSSNYEGKDLLFKDSTIKIVPVEEKTTYLKWLGNEYVKTLQGMHCPSEAAAVNSGTIALLFLSSFLLLSFHP</sequence>
<evidence type="ECO:0000256" key="18">
    <source>
        <dbReference type="PIRNR" id="PIRNR002549"/>
    </source>
</evidence>
<evidence type="ECO:0000256" key="7">
    <source>
        <dbReference type="ARBA" id="ARBA00022729"/>
    </source>
</evidence>
<evidence type="ECO:0000256" key="15">
    <source>
        <dbReference type="ARBA" id="ARBA00023288"/>
    </source>
</evidence>
<keyword evidence="5" id="KW-0336">GPI-anchor</keyword>
<evidence type="ECO:0000256" key="20">
    <source>
        <dbReference type="PIRSR" id="PIRSR002549-3"/>
    </source>
</evidence>
<feature type="binding site" evidence="20">
    <location>
        <position position="105"/>
    </location>
    <ligand>
        <name>Fe(3+)</name>
        <dbReference type="ChEBI" id="CHEBI:29034"/>
        <label>1</label>
    </ligand>
</feature>
<dbReference type="RefSeq" id="XP_033814105.1">
    <property type="nucleotide sequence ID" value="XM_033958214.1"/>
</dbReference>
<dbReference type="Gene3D" id="3.40.190.10">
    <property type="entry name" value="Periplasmic binding protein-like II"/>
    <property type="match status" value="4"/>
</dbReference>
<evidence type="ECO:0000256" key="1">
    <source>
        <dbReference type="ARBA" id="ARBA00004609"/>
    </source>
</evidence>
<dbReference type="InParanoid" id="A0A6P8S6X6"/>
<keyword evidence="10 18" id="KW-0408">Iron</keyword>
<feature type="disulfide bond" evidence="21">
    <location>
        <begin position="366"/>
        <end position="403"/>
    </location>
</feature>
<dbReference type="PROSITE" id="PS51408">
    <property type="entry name" value="TRANSFERRIN_LIKE_4"/>
    <property type="match status" value="2"/>
</dbReference>
<dbReference type="PROSITE" id="PS00205">
    <property type="entry name" value="TRANSFERRIN_LIKE_1"/>
    <property type="match status" value="2"/>
</dbReference>
<evidence type="ECO:0000259" key="23">
    <source>
        <dbReference type="PROSITE" id="PS51408"/>
    </source>
</evidence>
<feature type="binding site" evidence="19">
    <location>
        <position position="478"/>
    </location>
    <ligand>
        <name>hydrogencarbonate</name>
        <dbReference type="ChEBI" id="CHEBI:17544"/>
        <label>1</label>
    </ligand>
</feature>
<dbReference type="GO" id="GO:0006826">
    <property type="term" value="P:iron ion transport"/>
    <property type="evidence" value="ECO:0007669"/>
    <property type="project" value="UniProtKB-KW"/>
</dbReference>
<keyword evidence="4 18" id="KW-0410">Iron transport</keyword>
<feature type="disulfide bond" evidence="21">
    <location>
        <begin position="128"/>
        <end position="213"/>
    </location>
</feature>
<keyword evidence="2 18" id="KW-0813">Transport</keyword>
<evidence type="ECO:0000256" key="13">
    <source>
        <dbReference type="ARBA" id="ARBA00023157"/>
    </source>
</evidence>
<dbReference type="OrthoDB" id="9981115at2759"/>
<dbReference type="GeneID" id="117366622"/>
<feature type="binding site" evidence="19">
    <location>
        <position position="134"/>
    </location>
    <ligand>
        <name>hydrogencarbonate</name>
        <dbReference type="ChEBI" id="CHEBI:17544"/>
        <label>1</label>
    </ligand>
</feature>
<evidence type="ECO:0000256" key="17">
    <source>
        <dbReference type="ARBA" id="ARBA00072985"/>
    </source>
</evidence>
<keyword evidence="3" id="KW-1003">Cell membrane</keyword>
<comment type="function">
    <text evidence="16">Involved in iron cellular uptake. Seems to be internalized and then recycled back to the cell membrane. Binds a single atom of iron per subunit. Could also bind zinc.</text>
</comment>
<keyword evidence="9" id="KW-0862">Zinc</keyword>
<keyword evidence="13 21" id="KW-1015">Disulfide bond</keyword>
<dbReference type="InterPro" id="IPR001156">
    <property type="entry name" value="Transferrin-like_dom"/>
</dbReference>
<evidence type="ECO:0000256" key="22">
    <source>
        <dbReference type="SAM" id="SignalP"/>
    </source>
</evidence>
<evidence type="ECO:0000256" key="2">
    <source>
        <dbReference type="ARBA" id="ARBA00022448"/>
    </source>
</evidence>
<keyword evidence="12" id="KW-0472">Membrane</keyword>
<feature type="binding site" evidence="20">
    <location>
        <position position="276"/>
    </location>
    <ligand>
        <name>Fe(3+)</name>
        <dbReference type="ChEBI" id="CHEBI:29034"/>
        <label>1</label>
    </ligand>
</feature>
<dbReference type="KEGG" id="gsh:117366622"/>
<protein>
    <recommendedName>
        <fullName evidence="17">Melanotransferrin</fullName>
    </recommendedName>
</protein>
<dbReference type="GO" id="GO:0005769">
    <property type="term" value="C:early endosome"/>
    <property type="evidence" value="ECO:0007669"/>
    <property type="project" value="TreeGrafter"/>
</dbReference>
<feature type="binding site" evidence="19">
    <location>
        <position position="136"/>
    </location>
    <ligand>
        <name>hydrogencarbonate</name>
        <dbReference type="ChEBI" id="CHEBI:17544"/>
        <label>1</label>
    </ligand>
</feature>
<dbReference type="GO" id="GO:0005615">
    <property type="term" value="C:extracellular space"/>
    <property type="evidence" value="ECO:0007669"/>
    <property type="project" value="InterPro"/>
</dbReference>
<dbReference type="PANTHER" id="PTHR11485">
    <property type="entry name" value="TRANSFERRIN"/>
    <property type="match status" value="1"/>
</dbReference>
<dbReference type="PRINTS" id="PR00422">
    <property type="entry name" value="TRANSFERRIN"/>
</dbReference>